<dbReference type="GeneID" id="54465996"/>
<reference evidence="4" key="3">
    <citation type="submission" date="2025-04" db="UniProtKB">
        <authorList>
            <consortium name="RefSeq"/>
        </authorList>
    </citation>
    <scope>IDENTIFICATION</scope>
    <source>
        <strain evidence="4">CBS 304.34</strain>
    </source>
</reference>
<reference evidence="2 4" key="1">
    <citation type="journal article" date="2020" name="Stud. Mycol.">
        <title>101 Dothideomycetes genomes: a test case for predicting lifestyles and emergence of pathogens.</title>
        <authorList>
            <person name="Haridas S."/>
            <person name="Albert R."/>
            <person name="Binder M."/>
            <person name="Bloem J."/>
            <person name="Labutti K."/>
            <person name="Salamov A."/>
            <person name="Andreopoulos B."/>
            <person name="Baker S."/>
            <person name="Barry K."/>
            <person name="Bills G."/>
            <person name="Bluhm B."/>
            <person name="Cannon C."/>
            <person name="Castanera R."/>
            <person name="Culley D."/>
            <person name="Daum C."/>
            <person name="Ezra D."/>
            <person name="Gonzalez J."/>
            <person name="Henrissat B."/>
            <person name="Kuo A."/>
            <person name="Liang C."/>
            <person name="Lipzen A."/>
            <person name="Lutzoni F."/>
            <person name="Magnuson J."/>
            <person name="Mondo S."/>
            <person name="Nolan M."/>
            <person name="Ohm R."/>
            <person name="Pangilinan J."/>
            <person name="Park H.-J."/>
            <person name="Ramirez L."/>
            <person name="Alfaro M."/>
            <person name="Sun H."/>
            <person name="Tritt A."/>
            <person name="Yoshinaga Y."/>
            <person name="Zwiers L.-H."/>
            <person name="Turgeon B."/>
            <person name="Goodwin S."/>
            <person name="Spatafora J."/>
            <person name="Crous P."/>
            <person name="Grigoriev I."/>
        </authorList>
    </citation>
    <scope>NUCLEOTIDE SEQUENCE</scope>
    <source>
        <strain evidence="2 4">CBS 304.34</strain>
    </source>
</reference>
<evidence type="ECO:0000313" key="4">
    <source>
        <dbReference type="RefSeq" id="XP_033581120.1"/>
    </source>
</evidence>
<dbReference type="Pfam" id="PF14420">
    <property type="entry name" value="Clr5"/>
    <property type="match status" value="1"/>
</dbReference>
<keyword evidence="3" id="KW-1185">Reference proteome</keyword>
<accession>A0A6A6YYZ0</accession>
<dbReference type="EMBL" id="MU003695">
    <property type="protein sequence ID" value="KAF2814156.1"/>
    <property type="molecule type" value="Genomic_DNA"/>
</dbReference>
<dbReference type="OrthoDB" id="539213at2759"/>
<dbReference type="InterPro" id="IPR025676">
    <property type="entry name" value="Clr5_dom"/>
</dbReference>
<gene>
    <name evidence="2 4" type="ORF">BDZ99DRAFT_516765</name>
</gene>
<reference evidence="4" key="2">
    <citation type="submission" date="2020-04" db="EMBL/GenBank/DDBJ databases">
        <authorList>
            <consortium name="NCBI Genome Project"/>
        </authorList>
    </citation>
    <scope>NUCLEOTIDE SEQUENCE</scope>
    <source>
        <strain evidence="4">CBS 304.34</strain>
    </source>
</reference>
<evidence type="ECO:0000259" key="1">
    <source>
        <dbReference type="Pfam" id="PF14420"/>
    </source>
</evidence>
<evidence type="ECO:0000313" key="2">
    <source>
        <dbReference type="EMBL" id="KAF2814156.1"/>
    </source>
</evidence>
<dbReference type="PANTHER" id="PTHR38788">
    <property type="entry name" value="CLR5 DOMAIN-CONTAINING PROTEIN"/>
    <property type="match status" value="1"/>
</dbReference>
<proteinExistence type="predicted"/>
<dbReference type="RefSeq" id="XP_033581120.1">
    <property type="nucleotide sequence ID" value="XM_033725103.1"/>
</dbReference>
<dbReference type="Proteomes" id="UP000504636">
    <property type="component" value="Unplaced"/>
</dbReference>
<organism evidence="2">
    <name type="scientific">Mytilinidion resinicola</name>
    <dbReference type="NCBI Taxonomy" id="574789"/>
    <lineage>
        <taxon>Eukaryota</taxon>
        <taxon>Fungi</taxon>
        <taxon>Dikarya</taxon>
        <taxon>Ascomycota</taxon>
        <taxon>Pezizomycotina</taxon>
        <taxon>Dothideomycetes</taxon>
        <taxon>Pleosporomycetidae</taxon>
        <taxon>Mytilinidiales</taxon>
        <taxon>Mytilinidiaceae</taxon>
        <taxon>Mytilinidion</taxon>
    </lineage>
</organism>
<protein>
    <recommendedName>
        <fullName evidence="1">Clr5 domain-containing protein</fullName>
    </recommendedName>
</protein>
<dbReference type="AlphaFoldDB" id="A0A6A6YYZ0"/>
<feature type="domain" description="Clr5" evidence="1">
    <location>
        <begin position="10"/>
        <end position="61"/>
    </location>
</feature>
<dbReference type="PANTHER" id="PTHR38788:SF3">
    <property type="entry name" value="CLR5 DOMAIN-CONTAINING PROTEIN"/>
    <property type="match status" value="1"/>
</dbReference>
<name>A0A6A6YYZ0_9PEZI</name>
<evidence type="ECO:0000313" key="3">
    <source>
        <dbReference type="Proteomes" id="UP000504636"/>
    </source>
</evidence>
<sequence>MRRRRPHTQIAWAKIQPSLKYYYIDLDMTLQDAMQKIDKEHNFCATEQMYKKRLKAWGLSKQVKADEKEKALAKILHNEPLINESNPIRHDKLVRYAKSRVKSGALDSHHLSRMMKRDGRDHYERQTLQPGAIRHPIVTGFFHAATEASSVPRSPALPDRFAELDVFLRAMQALIGREREEWLTGRQISPDAIFSALIKGMAYWRKNAFAAARWSFGQAAKKMTEDLHGTVVSVSRITYCISSILWGSERELVLQKFAEFMANAALEVLGQRCPLTIVLQQLQREQSIDTQLTIWSCALDDYQISEQNVDHWWNMAQRRWRWCRRSGKMDLAARYCGDAMSEARRINKLTSKMELEAQDDLESILLEANI</sequence>